<dbReference type="PANTHER" id="PTHR34472">
    <property type="entry name" value="SULFUR CARRIER PROTEIN THIS"/>
    <property type="match status" value="1"/>
</dbReference>
<proteinExistence type="predicted"/>
<dbReference type="Proteomes" id="UP000596252">
    <property type="component" value="Chromosome"/>
</dbReference>
<dbReference type="InterPro" id="IPR003749">
    <property type="entry name" value="ThiS/MoaD-like"/>
</dbReference>
<dbReference type="InterPro" id="IPR016155">
    <property type="entry name" value="Mopterin_synth/thiamin_S_b"/>
</dbReference>
<accession>A0ABX7FYK9</accession>
<dbReference type="InterPro" id="IPR012675">
    <property type="entry name" value="Beta-grasp_dom_sf"/>
</dbReference>
<dbReference type="Gene3D" id="3.10.20.30">
    <property type="match status" value="1"/>
</dbReference>
<dbReference type="RefSeq" id="WP_203323876.1">
    <property type="nucleotide sequence ID" value="NZ_CP069213.1"/>
</dbReference>
<keyword evidence="2" id="KW-1185">Reference proteome</keyword>
<dbReference type="PANTHER" id="PTHR34472:SF1">
    <property type="entry name" value="SULFUR CARRIER PROTEIN THIS"/>
    <property type="match status" value="1"/>
</dbReference>
<reference evidence="1 2" key="1">
    <citation type="journal article" date="2012" name="Antonie Van Leeuwenhoek">
        <title>Shewanella litorisediminis sp. nov., a gammaproteobacterium isolated from a tidal flat sediment.</title>
        <authorList>
            <person name="Lee M.H."/>
            <person name="Yoon J.H."/>
        </authorList>
    </citation>
    <scope>NUCLEOTIDE SEQUENCE [LARGE SCALE GENOMIC DNA]</scope>
    <source>
        <strain evidence="1 2">SMK1-12</strain>
    </source>
</reference>
<dbReference type="SUPFAM" id="SSF54285">
    <property type="entry name" value="MoaD/ThiS"/>
    <property type="match status" value="1"/>
</dbReference>
<protein>
    <submittedName>
        <fullName evidence="1">Sulfur carrier protein ThiS</fullName>
    </submittedName>
</protein>
<dbReference type="EMBL" id="CP069213">
    <property type="protein sequence ID" value="QRH00137.1"/>
    <property type="molecule type" value="Genomic_DNA"/>
</dbReference>
<evidence type="ECO:0000313" key="2">
    <source>
        <dbReference type="Proteomes" id="UP000596252"/>
    </source>
</evidence>
<organism evidence="1 2">
    <name type="scientific">Shewanella litorisediminis</name>
    <dbReference type="NCBI Taxonomy" id="1173586"/>
    <lineage>
        <taxon>Bacteria</taxon>
        <taxon>Pseudomonadati</taxon>
        <taxon>Pseudomonadota</taxon>
        <taxon>Gammaproteobacteria</taxon>
        <taxon>Alteromonadales</taxon>
        <taxon>Shewanellaceae</taxon>
        <taxon>Shewanella</taxon>
    </lineage>
</organism>
<dbReference type="NCBIfam" id="TIGR01683">
    <property type="entry name" value="thiS"/>
    <property type="match status" value="1"/>
</dbReference>
<name>A0ABX7FYK9_9GAMM</name>
<dbReference type="CDD" id="cd00565">
    <property type="entry name" value="Ubl_ThiS"/>
    <property type="match status" value="1"/>
</dbReference>
<evidence type="ECO:0000313" key="1">
    <source>
        <dbReference type="EMBL" id="QRH00137.1"/>
    </source>
</evidence>
<dbReference type="InterPro" id="IPR010035">
    <property type="entry name" value="Thi_S"/>
</dbReference>
<gene>
    <name evidence="1" type="primary">thiS</name>
    <name evidence="1" type="ORF">JQC75_09425</name>
</gene>
<dbReference type="Pfam" id="PF02597">
    <property type="entry name" value="ThiS"/>
    <property type="match status" value="1"/>
</dbReference>
<sequence>MLSISVNGQSHPLTDGQDLASLVKHHCERDSHIALVLNGEVVPRHRWEHIHLKHNDAVEFFAAVAGG</sequence>